<gene>
    <name evidence="4" type="ORF">IFJ97_03880</name>
</gene>
<proteinExistence type="predicted"/>
<sequence length="378" mass="41182">MRSVIRIVLWIALIVVTGLAFVVRVRYGGGQPYPDVTGAPILSGNELETVLSYPEPIGNVAMSADGRGFFTVHPESRPEGAKLLEFRDGAALPYPSEALQDDLFQTPLGVAVDRQHRLWIIDHGKHGFDTPRLVAIDLLTHEVVHDHVFDNTAAPGGSFLQDLQISPDGRTVFIADASFWRQRPAIVVHDVSTATDRRVLENHPSVSAQDWIISTPAKKMTFFGGLAAMKPGIDGIAVTPDGAWLAYGAMSHDTLYRVPTTALLDKSLGDLALASRIEALGRKPLSDGLSADLEGGIWITDVEHGAVLRMSPGGELETWIETPRIRWADALSFGPDGWLYLADSAIPDQVMRSKSHIASQAPYYIFRFRPGIEGVPGH</sequence>
<keyword evidence="3" id="KW-1133">Transmembrane helix</keyword>
<evidence type="ECO:0000256" key="2">
    <source>
        <dbReference type="ARBA" id="ARBA00022525"/>
    </source>
</evidence>
<dbReference type="GO" id="GO:0005576">
    <property type="term" value="C:extracellular region"/>
    <property type="evidence" value="ECO:0007669"/>
    <property type="project" value="UniProtKB-SubCell"/>
</dbReference>
<name>A0A8J6Y8M0_9BACT</name>
<comment type="caution">
    <text evidence="4">The sequence shown here is derived from an EMBL/GenBank/DDBJ whole genome shotgun (WGS) entry which is preliminary data.</text>
</comment>
<evidence type="ECO:0000256" key="1">
    <source>
        <dbReference type="ARBA" id="ARBA00004613"/>
    </source>
</evidence>
<protein>
    <submittedName>
        <fullName evidence="4">SMP-30/gluconolactonase/LRE family protein</fullName>
    </submittedName>
</protein>
<evidence type="ECO:0000256" key="3">
    <source>
        <dbReference type="SAM" id="Phobius"/>
    </source>
</evidence>
<evidence type="ECO:0000313" key="5">
    <source>
        <dbReference type="Proteomes" id="UP000598633"/>
    </source>
</evidence>
<dbReference type="EMBL" id="JACXWA010000063">
    <property type="protein sequence ID" value="MBD3870479.1"/>
    <property type="molecule type" value="Genomic_DNA"/>
</dbReference>
<comment type="subcellular location">
    <subcellularLocation>
        <location evidence="1">Secreted</location>
    </subcellularLocation>
</comment>
<organism evidence="4 5">
    <name type="scientific">Candidatus Sulfomarinibacter kjeldsenii</name>
    <dbReference type="NCBI Taxonomy" id="2885994"/>
    <lineage>
        <taxon>Bacteria</taxon>
        <taxon>Pseudomonadati</taxon>
        <taxon>Acidobacteriota</taxon>
        <taxon>Thermoanaerobaculia</taxon>
        <taxon>Thermoanaerobaculales</taxon>
        <taxon>Candidatus Sulfomarinibacteraceae</taxon>
        <taxon>Candidatus Sulfomarinibacter</taxon>
    </lineage>
</organism>
<dbReference type="InterPro" id="IPR017996">
    <property type="entry name" value="MRJP/yellow-related"/>
</dbReference>
<dbReference type="Gene3D" id="2.120.10.30">
    <property type="entry name" value="TolB, C-terminal domain"/>
    <property type="match status" value="1"/>
</dbReference>
<keyword evidence="3" id="KW-0472">Membrane</keyword>
<feature type="transmembrane region" description="Helical" evidence="3">
    <location>
        <begin position="7"/>
        <end position="27"/>
    </location>
</feature>
<keyword evidence="2" id="KW-0964">Secreted</keyword>
<dbReference type="InterPro" id="IPR011042">
    <property type="entry name" value="6-blade_b-propeller_TolB-like"/>
</dbReference>
<dbReference type="SUPFAM" id="SSF63829">
    <property type="entry name" value="Calcium-dependent phosphotriesterase"/>
    <property type="match status" value="1"/>
</dbReference>
<evidence type="ECO:0000313" key="4">
    <source>
        <dbReference type="EMBL" id="MBD3870479.1"/>
    </source>
</evidence>
<dbReference type="PANTHER" id="PTHR10009:SF18">
    <property type="entry name" value="PROTEIN YELLOW-LIKE PROTEIN"/>
    <property type="match status" value="1"/>
</dbReference>
<accession>A0A8J6Y8M0</accession>
<reference evidence="4 5" key="1">
    <citation type="submission" date="2020-08" db="EMBL/GenBank/DDBJ databases">
        <title>Acidobacteriota in marine sediments use diverse sulfur dissimilation pathways.</title>
        <authorList>
            <person name="Wasmund K."/>
        </authorList>
    </citation>
    <scope>NUCLEOTIDE SEQUENCE [LARGE SCALE GENOMIC DNA]</scope>
    <source>
        <strain evidence="4">MAG AM3-A</strain>
    </source>
</reference>
<dbReference type="Pfam" id="PF03022">
    <property type="entry name" value="MRJP"/>
    <property type="match status" value="1"/>
</dbReference>
<dbReference type="Proteomes" id="UP000598633">
    <property type="component" value="Unassembled WGS sequence"/>
</dbReference>
<dbReference type="PANTHER" id="PTHR10009">
    <property type="entry name" value="PROTEIN YELLOW-RELATED"/>
    <property type="match status" value="1"/>
</dbReference>
<dbReference type="AlphaFoldDB" id="A0A8J6Y8M0"/>
<keyword evidence="3" id="KW-0812">Transmembrane</keyword>